<evidence type="ECO:0000313" key="1">
    <source>
        <dbReference type="EMBL" id="MBT1707822.1"/>
    </source>
</evidence>
<accession>A0AAP2DXH8</accession>
<dbReference type="AlphaFoldDB" id="A0AAP2DXH8"/>
<reference evidence="1 2" key="1">
    <citation type="submission" date="2021-05" db="EMBL/GenBank/DDBJ databases">
        <title>A Polyphasic approach of four new species of the genus Ohtaekwangia: Ohtaekwangia histidinii sp. nov., Ohtaekwangia cretensis sp. nov., Ohtaekwangia indiensis sp. nov., Ohtaekwangia reichenbachii sp. nov. from diverse environment.</title>
        <authorList>
            <person name="Octaviana S."/>
        </authorList>
    </citation>
    <scope>NUCLEOTIDE SEQUENCE [LARGE SCALE GENOMIC DNA]</scope>
    <source>
        <strain evidence="1 2">PWU5</strain>
    </source>
</reference>
<dbReference type="EMBL" id="JAHESE010000004">
    <property type="protein sequence ID" value="MBT1707822.1"/>
    <property type="molecule type" value="Genomic_DNA"/>
</dbReference>
<proteinExistence type="predicted"/>
<organism evidence="1 2">
    <name type="scientific">Dawidia cretensis</name>
    <dbReference type="NCBI Taxonomy" id="2782350"/>
    <lineage>
        <taxon>Bacteria</taxon>
        <taxon>Pseudomonadati</taxon>
        <taxon>Bacteroidota</taxon>
        <taxon>Cytophagia</taxon>
        <taxon>Cytophagales</taxon>
        <taxon>Chryseotaleaceae</taxon>
        <taxon>Dawidia</taxon>
    </lineage>
</organism>
<sequence>MIAGNSFKLAAARIYLHIWNDRGRVTEFLKSVTRIGSEALDELDTSLAGIEESSTQVQPGNLVITLGNNISINRDYRDYKIDYLERLFQKRNVHYKRFVKEGPLFDFYEPVTTSDKSFSIENQVQIPIEHLEFKFGIVAFKYQSEQFKMILIGSIVR</sequence>
<keyword evidence="2" id="KW-1185">Reference proteome</keyword>
<dbReference type="RefSeq" id="WP_254083415.1">
    <property type="nucleotide sequence ID" value="NZ_JAHESE010000004.1"/>
</dbReference>
<evidence type="ECO:0000313" key="2">
    <source>
        <dbReference type="Proteomes" id="UP001319080"/>
    </source>
</evidence>
<dbReference type="Proteomes" id="UP001319080">
    <property type="component" value="Unassembled WGS sequence"/>
</dbReference>
<protein>
    <submittedName>
        <fullName evidence="1">Uncharacterized protein</fullName>
    </submittedName>
</protein>
<comment type="caution">
    <text evidence="1">The sequence shown here is derived from an EMBL/GenBank/DDBJ whole genome shotgun (WGS) entry which is preliminary data.</text>
</comment>
<name>A0AAP2DXH8_9BACT</name>
<gene>
    <name evidence="1" type="ORF">KK062_06305</name>
</gene>